<accession>A0A068LMX1</accession>
<dbReference type="eggNOG" id="ENOG50332Y4">
    <property type="taxonomic scope" value="Bacteria"/>
</dbReference>
<dbReference type="AlphaFoldDB" id="A0A068LMX1"/>
<dbReference type="KEGG" id="bmet:BMMGA3_03155"/>
<evidence type="ECO:0008006" key="3">
    <source>
        <dbReference type="Google" id="ProtNLM"/>
    </source>
</evidence>
<keyword evidence="2" id="KW-1185">Reference proteome</keyword>
<dbReference type="EMBL" id="CP007739">
    <property type="protein sequence ID" value="AIE59091.1"/>
    <property type="molecule type" value="Genomic_DNA"/>
</dbReference>
<dbReference type="RefSeq" id="WP_412150751.1">
    <property type="nucleotide sequence ID" value="NZ_CP007739.1"/>
</dbReference>
<gene>
    <name evidence="1" type="ORF">BMMGA3_03155</name>
</gene>
<name>A0A068LMX1_BACMM</name>
<organism evidence="1 2">
    <name type="scientific">Bacillus methanolicus (strain MGA3 / ATCC 53907)</name>
    <dbReference type="NCBI Taxonomy" id="796606"/>
    <lineage>
        <taxon>Bacteria</taxon>
        <taxon>Bacillati</taxon>
        <taxon>Bacillota</taxon>
        <taxon>Bacilli</taxon>
        <taxon>Bacillales</taxon>
        <taxon>Bacillaceae</taxon>
        <taxon>Bacillus</taxon>
    </lineage>
</organism>
<dbReference type="Pfam" id="PF11122">
    <property type="entry name" value="Spore-coat_CotD"/>
    <property type="match status" value="1"/>
</dbReference>
<evidence type="ECO:0000313" key="1">
    <source>
        <dbReference type="EMBL" id="AIE59091.1"/>
    </source>
</evidence>
<dbReference type="HOGENOM" id="CLU_2204761_0_0_9"/>
<protein>
    <recommendedName>
        <fullName evidence="3">Spore coat protein D</fullName>
    </recommendedName>
</protein>
<reference evidence="1 2" key="1">
    <citation type="journal article" date="2015" name="BMC Genomics">
        <title>Transcriptome analysis of thermophilic methylotrophic Bacillus methanolicus MGA3 using RNA-sequencing provides detailed insights into its previously uncharted transcriptional landscape.</title>
        <authorList>
            <person name="Irla M."/>
            <person name="Neshat A."/>
            <person name="Brautaset T."/>
            <person name="Ruckert C."/>
            <person name="Kalinowski J."/>
            <person name="Wendisch V.F."/>
        </authorList>
    </citation>
    <scope>NUCLEOTIDE SEQUENCE [LARGE SCALE GENOMIC DNA]</scope>
    <source>
        <strain evidence="2">MGA3 / ATCC 53907</strain>
    </source>
</reference>
<proteinExistence type="predicted"/>
<evidence type="ECO:0000313" key="2">
    <source>
        <dbReference type="Proteomes" id="UP000027602"/>
    </source>
</evidence>
<dbReference type="Proteomes" id="UP000027602">
    <property type="component" value="Chromosome"/>
</dbReference>
<sequence>MYSTNRNLRSGYCGCSMPHYGECPPKTFPTHYDPPQVSPSKNFVNTNIFPHVVPHIHPSHTINVNKQIFTHKHYFPHTESVVNECYEQHIMCGVPHNPCCPSSPFGF</sequence>
<dbReference type="InterPro" id="IPR020108">
    <property type="entry name" value="Spore_coat_CotD"/>
</dbReference>